<sequence length="95" mass="10442">MQALKLLVMSTSWSGTPVRPILFFCTSSSPAKFKLDFLIPRKGSTKTTLKPVSRKGTSSLACPCPMHACARLVLFNLSIPVPSNLDFIIYIINIL</sequence>
<proteinExistence type="predicted"/>
<dbReference type="Gramene" id="KCW62951">
    <property type="protein sequence ID" value="KCW62951"/>
    <property type="gene ID" value="EUGRSUZ_G00552"/>
</dbReference>
<gene>
    <name evidence="1" type="ORF">EUGRSUZ_G00552</name>
</gene>
<accession>A0A059BAS1</accession>
<dbReference type="EMBL" id="KK198759">
    <property type="protein sequence ID" value="KCW62951.1"/>
    <property type="molecule type" value="Genomic_DNA"/>
</dbReference>
<reference evidence="1" key="1">
    <citation type="submission" date="2013-07" db="EMBL/GenBank/DDBJ databases">
        <title>The genome of Eucalyptus grandis.</title>
        <authorList>
            <person name="Schmutz J."/>
            <person name="Hayes R."/>
            <person name="Myburg A."/>
            <person name="Tuskan G."/>
            <person name="Grattapaglia D."/>
            <person name="Rokhsar D.S."/>
        </authorList>
    </citation>
    <scope>NUCLEOTIDE SEQUENCE</scope>
    <source>
        <tissue evidence="1">Leaf extractions</tissue>
    </source>
</reference>
<evidence type="ECO:0000313" key="1">
    <source>
        <dbReference type="EMBL" id="KCW62951.1"/>
    </source>
</evidence>
<organism evidence="1">
    <name type="scientific">Eucalyptus grandis</name>
    <name type="common">Flooded gum</name>
    <dbReference type="NCBI Taxonomy" id="71139"/>
    <lineage>
        <taxon>Eukaryota</taxon>
        <taxon>Viridiplantae</taxon>
        <taxon>Streptophyta</taxon>
        <taxon>Embryophyta</taxon>
        <taxon>Tracheophyta</taxon>
        <taxon>Spermatophyta</taxon>
        <taxon>Magnoliopsida</taxon>
        <taxon>eudicotyledons</taxon>
        <taxon>Gunneridae</taxon>
        <taxon>Pentapetalae</taxon>
        <taxon>rosids</taxon>
        <taxon>malvids</taxon>
        <taxon>Myrtales</taxon>
        <taxon>Myrtaceae</taxon>
        <taxon>Myrtoideae</taxon>
        <taxon>Eucalypteae</taxon>
        <taxon>Eucalyptus</taxon>
    </lineage>
</organism>
<protein>
    <submittedName>
        <fullName evidence="1">Uncharacterized protein</fullName>
    </submittedName>
</protein>
<dbReference type="InParanoid" id="A0A059BAS1"/>
<name>A0A059BAS1_EUCGR</name>
<dbReference type="AlphaFoldDB" id="A0A059BAS1"/>